<keyword evidence="1 8" id="KW-0540">Nuclease</keyword>
<dbReference type="PROSITE" id="PS50164">
    <property type="entry name" value="GIY_YIG"/>
    <property type="match status" value="1"/>
</dbReference>
<feature type="compositionally biased region" description="Low complexity" evidence="9">
    <location>
        <begin position="659"/>
        <end position="671"/>
    </location>
</feature>
<dbReference type="PANTHER" id="PTHR20208:SF10">
    <property type="entry name" value="STRUCTURE-SPECIFIC ENDONUCLEASE SUBUNIT SLX1"/>
    <property type="match status" value="1"/>
</dbReference>
<name>A0A061ADE8_RHOTO</name>
<evidence type="ECO:0000256" key="3">
    <source>
        <dbReference type="ARBA" id="ARBA00022763"/>
    </source>
</evidence>
<feature type="region of interest" description="Disordered" evidence="9">
    <location>
        <begin position="1"/>
        <end position="22"/>
    </location>
</feature>
<gene>
    <name evidence="11" type="ORF">RHTO0S_01e02542g</name>
</gene>
<protein>
    <submittedName>
        <fullName evidence="11">RHTO0S01e02542g1_1</fullName>
    </submittedName>
</protein>
<evidence type="ECO:0000256" key="5">
    <source>
        <dbReference type="ARBA" id="ARBA00023172"/>
    </source>
</evidence>
<dbReference type="GO" id="GO:0033557">
    <property type="term" value="C:Slx1-Slx4 complex"/>
    <property type="evidence" value="ECO:0007669"/>
    <property type="project" value="UniProtKB-UniRule"/>
</dbReference>
<dbReference type="Pfam" id="PF21202">
    <property type="entry name" value="SLX1_C"/>
    <property type="match status" value="1"/>
</dbReference>
<comment type="caution">
    <text evidence="8">Lacks conserved residue(s) required for the propagation of feature annotation.</text>
</comment>
<evidence type="ECO:0000256" key="1">
    <source>
        <dbReference type="ARBA" id="ARBA00022722"/>
    </source>
</evidence>
<dbReference type="OrthoDB" id="24645at2759"/>
<feature type="compositionally biased region" description="Low complexity" evidence="9">
    <location>
        <begin position="610"/>
        <end position="634"/>
    </location>
</feature>
<dbReference type="Pfam" id="PF01541">
    <property type="entry name" value="GIY-YIG"/>
    <property type="match status" value="1"/>
</dbReference>
<dbReference type="PANTHER" id="PTHR20208">
    <property type="entry name" value="STRUCTURE-SPECIFIC ENDONUCLEASE SUBUNIT SLX1"/>
    <property type="match status" value="1"/>
</dbReference>
<dbReference type="InterPro" id="IPR027520">
    <property type="entry name" value="Slx1"/>
</dbReference>
<evidence type="ECO:0000313" key="11">
    <source>
        <dbReference type="EMBL" id="CDR35581.1"/>
    </source>
</evidence>
<evidence type="ECO:0000259" key="10">
    <source>
        <dbReference type="PROSITE" id="PS50164"/>
    </source>
</evidence>
<organism evidence="11">
    <name type="scientific">Rhodotorula toruloides</name>
    <name type="common">Yeast</name>
    <name type="synonym">Rhodosporidium toruloides</name>
    <dbReference type="NCBI Taxonomy" id="5286"/>
    <lineage>
        <taxon>Eukaryota</taxon>
        <taxon>Fungi</taxon>
        <taxon>Dikarya</taxon>
        <taxon>Basidiomycota</taxon>
        <taxon>Pucciniomycotina</taxon>
        <taxon>Microbotryomycetes</taxon>
        <taxon>Sporidiobolales</taxon>
        <taxon>Sporidiobolaceae</taxon>
        <taxon>Rhodotorula</taxon>
    </lineage>
</organism>
<comment type="function">
    <text evidence="8">Catalytic subunit of the SLX1-SLX4 structure-specific endonuclease that resolves DNA secondary structures generated during DNA repair and recombination. Has endonuclease activity towards branched DNA substrates, introducing single-strand cuts in duplex DNA close to junctions with ss-DNA.</text>
</comment>
<sequence>MPRASSPALAARRSSNPSTSTSALSTILNHSIPPFYACYLLKSYNVKRPHMTYIGSTPDPPRRFKQHMGDRIGGAIKTRFGRPWEMEAIVHGFPSKLQALQFEWCWQNPESSRLLRRPAPPPDPDADPNSSLAPKKRKTTSTAPPKTVPQFPRRALSHRALARIQVLQYMLTVPPWSRFDLSVTLFSEQAREWWDQGRRMGPVVRTEAEAKKWEKQRQEDEDAWGVEKGSKLDSVKVHYREEGVDGERLVRQGKQKEGDGSERMRVDDDDFFHFHWDKFLSLTTSNDSPNCYICRKPIDTEDHLSFHLCTAPPSAPASPPCLATFHPLCLSAHFLSTASSPSSSTSTAPLLPTTSSCPSCLSDLHWTDLVRGMYRRKEESEGRRKKRVRQMVRKGTRVEEDGGIEGEEDEEVEGGKKASPKKRGRKKKVAEAGDAGEPVKKPRAKAGVKGKKASAKTAASKKGKGKGKAATPASSDAGEEFYFSDLPSDADLDAEDGGAARDEDVGFDFDEDDSDVERSFVRMDAAFDANLGDEALFSDDQEDGDLDLQEAIAAFEPAKQTKKPRAKKTALSPVPASPKRRGRPPKATSATVAALSDDPPSPPKKRRTKATTSSSSATLLASFSTTKASAAATKLKGRKAKSASLSLSESEEELPPPAALGKAAAKRAASPKARKKKAVEYVELSD</sequence>
<keyword evidence="4 8" id="KW-0378">Hydrolase</keyword>
<dbReference type="InterPro" id="IPR050381">
    <property type="entry name" value="SLX1_endonuclease"/>
</dbReference>
<evidence type="ECO:0000256" key="2">
    <source>
        <dbReference type="ARBA" id="ARBA00022759"/>
    </source>
</evidence>
<dbReference type="Gene3D" id="3.40.1440.10">
    <property type="entry name" value="GIY-YIG endonuclease"/>
    <property type="match status" value="1"/>
</dbReference>
<dbReference type="CDD" id="cd10455">
    <property type="entry name" value="GIY-YIG_SLX1"/>
    <property type="match status" value="1"/>
</dbReference>
<dbReference type="HAMAP" id="MF_03100">
    <property type="entry name" value="Endonuc_su_Slx1"/>
    <property type="match status" value="1"/>
</dbReference>
<accession>A0A061ADE8</accession>
<keyword evidence="3 8" id="KW-0227">DNA damage</keyword>
<dbReference type="InterPro" id="IPR048749">
    <property type="entry name" value="SLX1_C"/>
</dbReference>
<feature type="compositionally biased region" description="Basic residues" evidence="9">
    <location>
        <begin position="418"/>
        <end position="428"/>
    </location>
</feature>
<dbReference type="AlphaFoldDB" id="A0A061ADE8"/>
<keyword evidence="6 8" id="KW-0234">DNA repair</keyword>
<dbReference type="InterPro" id="IPR000305">
    <property type="entry name" value="GIY-YIG_endonuc"/>
</dbReference>
<feature type="region of interest" description="Disordered" evidence="9">
    <location>
        <begin position="375"/>
        <end position="513"/>
    </location>
</feature>
<feature type="compositionally biased region" description="Basic residues" evidence="9">
    <location>
        <begin position="383"/>
        <end position="395"/>
    </location>
</feature>
<evidence type="ECO:0000256" key="9">
    <source>
        <dbReference type="SAM" id="MobiDB-lite"/>
    </source>
</evidence>
<dbReference type="EMBL" id="LK052936">
    <property type="protein sequence ID" value="CDR35581.1"/>
    <property type="molecule type" value="Genomic_DNA"/>
</dbReference>
<dbReference type="InterPro" id="IPR013083">
    <property type="entry name" value="Znf_RING/FYVE/PHD"/>
</dbReference>
<keyword evidence="5 8" id="KW-0233">DNA recombination</keyword>
<dbReference type="GO" id="GO:0000724">
    <property type="term" value="P:double-strand break repair via homologous recombination"/>
    <property type="evidence" value="ECO:0007669"/>
    <property type="project" value="TreeGrafter"/>
</dbReference>
<keyword evidence="2 8" id="KW-0255">Endonuclease</keyword>
<feature type="compositionally biased region" description="Basic residues" evidence="9">
    <location>
        <begin position="441"/>
        <end position="467"/>
    </location>
</feature>
<dbReference type="GO" id="GO:0008821">
    <property type="term" value="F:crossover junction DNA endonuclease activity"/>
    <property type="evidence" value="ECO:0007669"/>
    <property type="project" value="TreeGrafter"/>
</dbReference>
<feature type="domain" description="GIY-YIG" evidence="10">
    <location>
        <begin position="34"/>
        <end position="116"/>
    </location>
</feature>
<comment type="cofactor">
    <cofactor evidence="8">
        <name>a divalent metal cation</name>
        <dbReference type="ChEBI" id="CHEBI:60240"/>
    </cofactor>
</comment>
<evidence type="ECO:0000256" key="6">
    <source>
        <dbReference type="ARBA" id="ARBA00023204"/>
    </source>
</evidence>
<dbReference type="InterPro" id="IPR035901">
    <property type="entry name" value="GIY-YIG_endonuc_sf"/>
</dbReference>
<proteinExistence type="inferred from homology"/>
<feature type="region of interest" description="Disordered" evidence="9">
    <location>
        <begin position="548"/>
        <end position="686"/>
    </location>
</feature>
<dbReference type="Gene3D" id="3.30.40.10">
    <property type="entry name" value="Zinc/RING finger domain, C3HC4 (zinc finger)"/>
    <property type="match status" value="1"/>
</dbReference>
<reference evidence="11" key="1">
    <citation type="journal article" date="2014" name="Genome Announc.">
        <title>Draft genome sequence of Rhodosporidium toruloides CECT1137, an oleaginous yeast of biotechnological interest.</title>
        <authorList>
            <person name="Morin N."/>
            <person name="Calcas X."/>
            <person name="Devillers H."/>
            <person name="Durrens P."/>
            <person name="Sherman D.J."/>
            <person name="Nicaud J.-M."/>
            <person name="Neuveglise C."/>
        </authorList>
    </citation>
    <scope>NUCLEOTIDE SEQUENCE</scope>
    <source>
        <strain evidence="11">CECT1137</strain>
    </source>
</reference>
<feature type="region of interest" description="Disordered" evidence="9">
    <location>
        <begin position="113"/>
        <end position="150"/>
    </location>
</feature>
<evidence type="ECO:0000256" key="8">
    <source>
        <dbReference type="HAMAP-Rule" id="MF_03100"/>
    </source>
</evidence>
<comment type="similarity">
    <text evidence="8">Belongs to the SLX1 family.</text>
</comment>
<keyword evidence="7 8" id="KW-0539">Nucleus</keyword>
<comment type="subunit">
    <text evidence="8">Forms a heterodimer with SLX4.</text>
</comment>
<feature type="compositionally biased region" description="Acidic residues" evidence="9">
    <location>
        <begin position="401"/>
        <end position="412"/>
    </location>
</feature>
<evidence type="ECO:0000256" key="7">
    <source>
        <dbReference type="ARBA" id="ARBA00023242"/>
    </source>
</evidence>
<dbReference type="GO" id="GO:0017108">
    <property type="term" value="F:5'-flap endonuclease activity"/>
    <property type="evidence" value="ECO:0007669"/>
    <property type="project" value="InterPro"/>
</dbReference>
<evidence type="ECO:0000256" key="4">
    <source>
        <dbReference type="ARBA" id="ARBA00022801"/>
    </source>
</evidence>
<comment type="subcellular location">
    <subcellularLocation>
        <location evidence="8">Nucleus</location>
    </subcellularLocation>
</comment>